<feature type="compositionally biased region" description="Polar residues" evidence="5">
    <location>
        <begin position="658"/>
        <end position="670"/>
    </location>
</feature>
<dbReference type="PANTHER" id="PTHR13326">
    <property type="entry name" value="TRNA PSEUDOURIDINE SYNTHASE D"/>
    <property type="match status" value="1"/>
</dbReference>
<dbReference type="EMBL" id="GAPW01000313">
    <property type="protein sequence ID" value="JAC13285.1"/>
    <property type="molecule type" value="mRNA"/>
</dbReference>
<dbReference type="PANTHER" id="PTHR13326:SF31">
    <property type="entry name" value="PSEUDOURIDYLATE SYNTHASE 7 HOMOLOG"/>
    <property type="match status" value="1"/>
</dbReference>
<comment type="catalytic activity">
    <reaction evidence="4">
        <text>a uridine in tRNA = a pseudouridine in tRNA</text>
        <dbReference type="Rhea" id="RHEA:54572"/>
        <dbReference type="Rhea" id="RHEA-COMP:13339"/>
        <dbReference type="Rhea" id="RHEA-COMP:13934"/>
        <dbReference type="ChEBI" id="CHEBI:65314"/>
        <dbReference type="ChEBI" id="CHEBI:65315"/>
    </reaction>
</comment>
<evidence type="ECO:0000259" key="6">
    <source>
        <dbReference type="PROSITE" id="PS50984"/>
    </source>
</evidence>
<feature type="region of interest" description="Disordered" evidence="5">
    <location>
        <begin position="114"/>
        <end position="135"/>
    </location>
</feature>
<sequence length="745" mass="83869">MGRNQFHHRGGNRGGGRPGNRHRGAGGHHSSFKHRGGGGGQHRSSSPRGGKFSFGNGRQQQPAKTREPVAVSNVKEDQVFITEYVTEGEGFLGILKSRFSDFQVNEIDCDGKEAVLTDERAPTPPESEEQSNEESEKELVQLISQENVDKIRKIADSKGKCNDIVVVDVTEMSKEDRGKIHNSAKSIFGKAIVGSTVTKNDKKLITFAAFNKFQQVDRREKWMWPHRFTHFLLYKENEDTIQATSQLAELLKCSPSAFAYAGTKDRRAKTTQWVSMKMYHPSKIVAAAAKIRQLTVGNFCFKPEQLKLGQLQGNRFRIALRQVSAEETVIRKSLESFQEKGFINYFGLQRFGNSATVPTYKVGLEILKSCWQEAVNLILKPRENDHWYMKACREEYQKTRDPRSALDKLSPKNKSIEKQVLSWLVDHKNDFKGALQRIPRNVRLLYCHSYQSLIWNRVASRRLKELGYQLIPGDLVYVDKTVSAELPIEDAPIELQDNPPEEESEESSETSVFKNLVKPLTEADIASGQYTLFDVVLPLPGHDITYPANECGKWYEDMMAEDGLSSEKLKSKIKKESLGGAYRKMVIKPQNLSWKLTTYADPSDILILSDLEKLKGVKEPEPKEDASNKALILDFQLPSSSYATMALREILKADTSAMHQRSLEQVQSTKGADEPPAESTPEEQPIESDTTDKNDKPTEDAPAVQDELEKETSLESTTKDDGSPTNADESPQEEEPAVKKPKLDQ</sequence>
<proteinExistence type="evidence at transcript level"/>
<dbReference type="NCBIfam" id="TIGR00094">
    <property type="entry name" value="tRNA_TruD_broad"/>
    <property type="match status" value="1"/>
</dbReference>
<dbReference type="GO" id="GO:0005634">
    <property type="term" value="C:nucleus"/>
    <property type="evidence" value="ECO:0007669"/>
    <property type="project" value="TreeGrafter"/>
</dbReference>
<dbReference type="InterPro" id="IPR001656">
    <property type="entry name" value="PsdUridine_synth_TruD"/>
</dbReference>
<name>A0A023EV04_AEDAL</name>
<dbReference type="InterPro" id="IPR020103">
    <property type="entry name" value="PsdUridine_synth_cat_dom_sf"/>
</dbReference>
<accession>A0A023EV04</accession>
<protein>
    <submittedName>
        <fullName evidence="7">Putative secreted protein</fullName>
    </submittedName>
</protein>
<dbReference type="VEuPathDB" id="VectorBase:AALF016557"/>
<keyword evidence="3" id="KW-0413">Isomerase</keyword>
<dbReference type="VEuPathDB" id="VectorBase:AALFPA_071900"/>
<feature type="region of interest" description="Disordered" evidence="5">
    <location>
        <begin position="489"/>
        <end position="510"/>
    </location>
</feature>
<dbReference type="PIRSF" id="PIRSF037016">
    <property type="entry name" value="Pseudouridin_synth_euk_prd"/>
    <property type="match status" value="1"/>
</dbReference>
<evidence type="ECO:0000256" key="2">
    <source>
        <dbReference type="ARBA" id="ARBA00022694"/>
    </source>
</evidence>
<dbReference type="SUPFAM" id="SSF55120">
    <property type="entry name" value="Pseudouridine synthase"/>
    <property type="match status" value="1"/>
</dbReference>
<dbReference type="GO" id="GO:0001522">
    <property type="term" value="P:pseudouridine synthesis"/>
    <property type="evidence" value="ECO:0007669"/>
    <property type="project" value="InterPro"/>
</dbReference>
<dbReference type="PROSITE" id="PS50984">
    <property type="entry name" value="TRUD"/>
    <property type="match status" value="1"/>
</dbReference>
<evidence type="ECO:0000313" key="7">
    <source>
        <dbReference type="EMBL" id="JAC13285.1"/>
    </source>
</evidence>
<dbReference type="AlphaFoldDB" id="A0A023EV04"/>
<feature type="compositionally biased region" description="Acidic residues" evidence="5">
    <location>
        <begin position="126"/>
        <end position="135"/>
    </location>
</feature>
<reference evidence="7" key="1">
    <citation type="journal article" date="2014" name="PLoS Negl. Trop. Dis.">
        <title>Identification and characterization of seminal fluid proteins in the Asian tiger mosquito, Aedes albopictus.</title>
        <authorList>
            <person name="Boes K.E."/>
            <person name="Ribeiro J.M."/>
            <person name="Wong A."/>
            <person name="Harrington L.C."/>
            <person name="Wolfner M.F."/>
            <person name="Sirot L.K."/>
        </authorList>
    </citation>
    <scope>NUCLEOTIDE SEQUENCE</scope>
    <source>
        <tissue evidence="7">Reproductive organs</tissue>
    </source>
</reference>
<feature type="compositionally biased region" description="Basic and acidic residues" evidence="5">
    <location>
        <begin position="690"/>
        <end position="699"/>
    </location>
</feature>
<feature type="region of interest" description="Disordered" evidence="5">
    <location>
        <begin position="658"/>
        <end position="745"/>
    </location>
</feature>
<dbReference type="GO" id="GO:0009982">
    <property type="term" value="F:pseudouridine synthase activity"/>
    <property type="evidence" value="ECO:0007669"/>
    <property type="project" value="InterPro"/>
</dbReference>
<feature type="region of interest" description="Disordered" evidence="5">
    <location>
        <begin position="1"/>
        <end position="70"/>
    </location>
</feature>
<feature type="compositionally biased region" description="Basic and acidic residues" evidence="5">
    <location>
        <begin position="710"/>
        <end position="722"/>
    </location>
</feature>
<dbReference type="Pfam" id="PF01142">
    <property type="entry name" value="TruD"/>
    <property type="match status" value="1"/>
</dbReference>
<evidence type="ECO:0000256" key="5">
    <source>
        <dbReference type="SAM" id="MobiDB-lite"/>
    </source>
</evidence>
<evidence type="ECO:0000256" key="1">
    <source>
        <dbReference type="ARBA" id="ARBA00007953"/>
    </source>
</evidence>
<organism evidence="7">
    <name type="scientific">Aedes albopictus</name>
    <name type="common">Asian tiger mosquito</name>
    <name type="synonym">Stegomyia albopicta</name>
    <dbReference type="NCBI Taxonomy" id="7160"/>
    <lineage>
        <taxon>Eukaryota</taxon>
        <taxon>Metazoa</taxon>
        <taxon>Ecdysozoa</taxon>
        <taxon>Arthropoda</taxon>
        <taxon>Hexapoda</taxon>
        <taxon>Insecta</taxon>
        <taxon>Pterygota</taxon>
        <taxon>Neoptera</taxon>
        <taxon>Endopterygota</taxon>
        <taxon>Diptera</taxon>
        <taxon>Nematocera</taxon>
        <taxon>Culicoidea</taxon>
        <taxon>Culicidae</taxon>
        <taxon>Culicinae</taxon>
        <taxon>Aedini</taxon>
        <taxon>Aedes</taxon>
        <taxon>Stegomyia</taxon>
    </lineage>
</organism>
<dbReference type="InterPro" id="IPR042214">
    <property type="entry name" value="TruD_catalytic"/>
</dbReference>
<dbReference type="Gene3D" id="3.30.2350.20">
    <property type="entry name" value="TruD, catalytic domain"/>
    <property type="match status" value="2"/>
</dbReference>
<feature type="compositionally biased region" description="Basic and acidic residues" evidence="5">
    <location>
        <begin position="736"/>
        <end position="745"/>
    </location>
</feature>
<evidence type="ECO:0000256" key="4">
    <source>
        <dbReference type="ARBA" id="ARBA00036943"/>
    </source>
</evidence>
<dbReference type="InterPro" id="IPR011760">
    <property type="entry name" value="PsdUridine_synth_TruD_insert"/>
</dbReference>
<dbReference type="GO" id="GO:0008033">
    <property type="term" value="P:tRNA processing"/>
    <property type="evidence" value="ECO:0007669"/>
    <property type="project" value="UniProtKB-KW"/>
</dbReference>
<feature type="domain" description="TRUD" evidence="6">
    <location>
        <begin position="341"/>
        <end position="588"/>
    </location>
</feature>
<comment type="similarity">
    <text evidence="1">Belongs to the pseudouridine synthase TruD family.</text>
</comment>
<feature type="compositionally biased region" description="Basic residues" evidence="5">
    <location>
        <begin position="1"/>
        <end position="11"/>
    </location>
</feature>
<dbReference type="CDD" id="cd02576">
    <property type="entry name" value="PseudoU_synth_ScPUS7"/>
    <property type="match status" value="1"/>
</dbReference>
<feature type="compositionally biased region" description="Acidic residues" evidence="5">
    <location>
        <begin position="499"/>
        <end position="508"/>
    </location>
</feature>
<dbReference type="VEuPathDB" id="VectorBase:AALC636_007223"/>
<dbReference type="GO" id="GO:0003723">
    <property type="term" value="F:RNA binding"/>
    <property type="evidence" value="ECO:0007669"/>
    <property type="project" value="InterPro"/>
</dbReference>
<keyword evidence="2" id="KW-0819">tRNA processing</keyword>
<evidence type="ECO:0000256" key="3">
    <source>
        <dbReference type="ARBA" id="ARBA00023235"/>
    </source>
</evidence>
<feature type="compositionally biased region" description="Basic residues" evidence="5">
    <location>
        <begin position="19"/>
        <end position="36"/>
    </location>
</feature>